<protein>
    <submittedName>
        <fullName evidence="3">Uncharacterized protein</fullName>
    </submittedName>
</protein>
<comment type="caution">
    <text evidence="3">The sequence shown here is derived from an EMBL/GenBank/DDBJ whole genome shotgun (WGS) entry which is preliminary data.</text>
</comment>
<dbReference type="EMBL" id="JBFAKC010000002">
    <property type="protein sequence ID" value="MEV0706806.1"/>
    <property type="molecule type" value="Genomic_DNA"/>
</dbReference>
<evidence type="ECO:0000256" key="2">
    <source>
        <dbReference type="SAM" id="SignalP"/>
    </source>
</evidence>
<evidence type="ECO:0000256" key="1">
    <source>
        <dbReference type="SAM" id="MobiDB-lite"/>
    </source>
</evidence>
<feature type="compositionally biased region" description="Basic and acidic residues" evidence="1">
    <location>
        <begin position="77"/>
        <end position="88"/>
    </location>
</feature>
<evidence type="ECO:0000313" key="4">
    <source>
        <dbReference type="Proteomes" id="UP001551695"/>
    </source>
</evidence>
<accession>A0ABV3FN13</accession>
<reference evidence="3 4" key="1">
    <citation type="submission" date="2024-06" db="EMBL/GenBank/DDBJ databases">
        <title>The Natural Products Discovery Center: Release of the First 8490 Sequenced Strains for Exploring Actinobacteria Biosynthetic Diversity.</title>
        <authorList>
            <person name="Kalkreuter E."/>
            <person name="Kautsar S.A."/>
            <person name="Yang D."/>
            <person name="Bader C.D."/>
            <person name="Teijaro C.N."/>
            <person name="Fluegel L."/>
            <person name="Davis C.M."/>
            <person name="Simpson J.R."/>
            <person name="Lauterbach L."/>
            <person name="Steele A.D."/>
            <person name="Gui C."/>
            <person name="Meng S."/>
            <person name="Li G."/>
            <person name="Viehrig K."/>
            <person name="Ye F."/>
            <person name="Su P."/>
            <person name="Kiefer A.F."/>
            <person name="Nichols A."/>
            <person name="Cepeda A.J."/>
            <person name="Yan W."/>
            <person name="Fan B."/>
            <person name="Jiang Y."/>
            <person name="Adhikari A."/>
            <person name="Zheng C.-J."/>
            <person name="Schuster L."/>
            <person name="Cowan T.M."/>
            <person name="Smanski M.J."/>
            <person name="Chevrette M.G."/>
            <person name="De Carvalho L.P.S."/>
            <person name="Shen B."/>
        </authorList>
    </citation>
    <scope>NUCLEOTIDE SEQUENCE [LARGE SCALE GENOMIC DNA]</scope>
    <source>
        <strain evidence="3 4">NPDC050403</strain>
    </source>
</reference>
<feature type="compositionally biased region" description="Pro residues" evidence="1">
    <location>
        <begin position="89"/>
        <end position="100"/>
    </location>
</feature>
<name>A0ABV3FN13_9NOCA</name>
<sequence>MLSTTSSTFRRRFAQVAVAGALAAAPIGALAATASAEALESTASADVTVAPADAVGGEIADRPHRGDHNGPRVRFHHPGDHPGDHRGPDGPPNFFLPPSLPTGSAG</sequence>
<feature type="signal peptide" evidence="2">
    <location>
        <begin position="1"/>
        <end position="31"/>
    </location>
</feature>
<dbReference type="RefSeq" id="WP_357780238.1">
    <property type="nucleotide sequence ID" value="NZ_JBFAKC010000002.1"/>
</dbReference>
<organism evidence="3 4">
    <name type="scientific">Nocardia aurea</name>
    <dbReference type="NCBI Taxonomy" id="2144174"/>
    <lineage>
        <taxon>Bacteria</taxon>
        <taxon>Bacillati</taxon>
        <taxon>Actinomycetota</taxon>
        <taxon>Actinomycetes</taxon>
        <taxon>Mycobacteriales</taxon>
        <taxon>Nocardiaceae</taxon>
        <taxon>Nocardia</taxon>
    </lineage>
</organism>
<proteinExistence type="predicted"/>
<feature type="compositionally biased region" description="Basic and acidic residues" evidence="1">
    <location>
        <begin position="59"/>
        <end position="70"/>
    </location>
</feature>
<feature type="chain" id="PRO_5047340472" evidence="2">
    <location>
        <begin position="32"/>
        <end position="106"/>
    </location>
</feature>
<keyword evidence="2" id="KW-0732">Signal</keyword>
<dbReference type="Proteomes" id="UP001551695">
    <property type="component" value="Unassembled WGS sequence"/>
</dbReference>
<keyword evidence="4" id="KW-1185">Reference proteome</keyword>
<gene>
    <name evidence="3" type="ORF">AB0I48_04515</name>
</gene>
<feature type="region of interest" description="Disordered" evidence="1">
    <location>
        <begin position="42"/>
        <end position="106"/>
    </location>
</feature>
<dbReference type="InterPro" id="IPR006311">
    <property type="entry name" value="TAT_signal"/>
</dbReference>
<dbReference type="PROSITE" id="PS51318">
    <property type="entry name" value="TAT"/>
    <property type="match status" value="1"/>
</dbReference>
<evidence type="ECO:0000313" key="3">
    <source>
        <dbReference type="EMBL" id="MEV0706806.1"/>
    </source>
</evidence>